<accession>A0A168GSI4</accession>
<evidence type="ECO:0000313" key="1">
    <source>
        <dbReference type="EMBL" id="OAC97980.1"/>
    </source>
</evidence>
<organism evidence="1 2">
    <name type="scientific">Mucor lusitanicus CBS 277.49</name>
    <dbReference type="NCBI Taxonomy" id="747725"/>
    <lineage>
        <taxon>Eukaryota</taxon>
        <taxon>Fungi</taxon>
        <taxon>Fungi incertae sedis</taxon>
        <taxon>Mucoromycota</taxon>
        <taxon>Mucoromycotina</taxon>
        <taxon>Mucoromycetes</taxon>
        <taxon>Mucorales</taxon>
        <taxon>Mucorineae</taxon>
        <taxon>Mucoraceae</taxon>
        <taxon>Mucor</taxon>
    </lineage>
</organism>
<dbReference type="STRING" id="747725.A0A168GSI4"/>
<dbReference type="VEuPathDB" id="FungiDB:MUCCIDRAFT_86936"/>
<dbReference type="EMBL" id="AMYB01000012">
    <property type="protein sequence ID" value="OAC97980.1"/>
    <property type="molecule type" value="Genomic_DNA"/>
</dbReference>
<dbReference type="OrthoDB" id="2288673at2759"/>
<gene>
    <name evidence="1" type="ORF">MUCCIDRAFT_86936</name>
</gene>
<proteinExistence type="predicted"/>
<comment type="caution">
    <text evidence="1">The sequence shown here is derived from an EMBL/GenBank/DDBJ whole genome shotgun (WGS) entry which is preliminary data.</text>
</comment>
<name>A0A168GSI4_MUCCL</name>
<dbReference type="AlphaFoldDB" id="A0A168GSI4"/>
<evidence type="ECO:0000313" key="2">
    <source>
        <dbReference type="Proteomes" id="UP000077051"/>
    </source>
</evidence>
<keyword evidence="2" id="KW-1185">Reference proteome</keyword>
<protein>
    <submittedName>
        <fullName evidence="1">Uncharacterized protein</fullName>
    </submittedName>
</protein>
<reference evidence="1 2" key="1">
    <citation type="submission" date="2015-06" db="EMBL/GenBank/DDBJ databases">
        <title>Expansion of signal transduction pathways in fungi by whole-genome duplication.</title>
        <authorList>
            <consortium name="DOE Joint Genome Institute"/>
            <person name="Corrochano L.M."/>
            <person name="Kuo A."/>
            <person name="Marcet-Houben M."/>
            <person name="Polaino S."/>
            <person name="Salamov A."/>
            <person name="Villalobos J.M."/>
            <person name="Alvarez M.I."/>
            <person name="Avalos J."/>
            <person name="Benito E.P."/>
            <person name="Benoit I."/>
            <person name="Burger G."/>
            <person name="Camino L.P."/>
            <person name="Canovas D."/>
            <person name="Cerda-Olmedo E."/>
            <person name="Cheng J.-F."/>
            <person name="Dominguez A."/>
            <person name="Elias M."/>
            <person name="Eslava A.P."/>
            <person name="Glaser F."/>
            <person name="Grimwood J."/>
            <person name="Gutierrez G."/>
            <person name="Heitman J."/>
            <person name="Henrissat B."/>
            <person name="Iturriaga E.A."/>
            <person name="Lang B.F."/>
            <person name="Lavin J.L."/>
            <person name="Lee S."/>
            <person name="Li W."/>
            <person name="Lindquist E."/>
            <person name="Lopez-Garcia S."/>
            <person name="Luque E.M."/>
            <person name="Marcos A.T."/>
            <person name="Martin J."/>
            <person name="Mccluskey K."/>
            <person name="Medina H.R."/>
            <person name="Miralles-Duran A."/>
            <person name="Miyazaki A."/>
            <person name="Munoz-Torres E."/>
            <person name="Oguiza J.A."/>
            <person name="Ohm R."/>
            <person name="Olmedo M."/>
            <person name="Orejas M."/>
            <person name="Ortiz-Castellanos L."/>
            <person name="Pisabarro A.G."/>
            <person name="Rodriguez-Romero J."/>
            <person name="Ruiz-Herrera J."/>
            <person name="Ruiz-Vazquez R."/>
            <person name="Sanz C."/>
            <person name="Schackwitz W."/>
            <person name="Schmutz J."/>
            <person name="Shahriari M."/>
            <person name="Shelest E."/>
            <person name="Silva-Franco F."/>
            <person name="Soanes D."/>
            <person name="Syed K."/>
            <person name="Tagua V.G."/>
            <person name="Talbot N.J."/>
            <person name="Thon M."/>
            <person name="De Vries R.P."/>
            <person name="Wiebenga A."/>
            <person name="Yadav J.S."/>
            <person name="Braun E.L."/>
            <person name="Baker S."/>
            <person name="Garre V."/>
            <person name="Horwitz B."/>
            <person name="Torres-Martinez S."/>
            <person name="Idnurm A."/>
            <person name="Herrera-Estrella A."/>
            <person name="Gabaldon T."/>
            <person name="Grigoriev I.V."/>
        </authorList>
    </citation>
    <scope>NUCLEOTIDE SEQUENCE [LARGE SCALE GENOMIC DNA]</scope>
    <source>
        <strain evidence="1 2">CBS 277.49</strain>
    </source>
</reference>
<dbReference type="Proteomes" id="UP000077051">
    <property type="component" value="Unassembled WGS sequence"/>
</dbReference>
<feature type="non-terminal residue" evidence="1">
    <location>
        <position position="958"/>
    </location>
</feature>
<sequence length="958" mass="91821">MGGPPTVTNGGGGATNTGGTFSFPFNIPGFTGPGTYTLSPGNVVSVNSNGSYTFLMGGPPGGATITSQPGFTFPTISLPSLNLGGGFSIGGYAGPGIYTVSPGNVVSVGANGGFSFVLGGNGNSVGTVALPTLSLPTVTLPGGFVLPNFAGSGTYTISPGNVLSVGAGGSITWLQGGPQSVTATGNTSPTVTFPGITLPSITLPTLNLPTLNLGGGFSIGGFSGPGTYTVSPGNVVSVGANGAFSFLTGGSGNVAGSVSLPGVSLPTITLAAGITLPGYKGPGVYTYSPGNVVSIGVGGGITWLQGGPQTASGGGFTFPTISFPAITFPSITLPTLNLPTLNLGGGFSIGGFSGPGTYTVSPGNVVSVGANGAFSFLTGGSGNVAGSVSLPGVSLPTITLAGGITLPSYSGPGIYTFSPGNVLSIGAGGGITWIQGGPQTAPGGGFTFPTISFPSITLPSITFPSITLPTLNLPTLNLGGGFSIGGFSGPGTYTVSPGNVVSVGANGAFSFLAGGSGNVAGSVSLPGISLPTITLAAGITLPSYSGPGVYTYSPGNVVSIGAGGGITWLQGGPQTASGGGFTFPTISFPAITFPSITLPTLNLPTLNLGGGFSIGGFSGPGTYTVSPGNVVSVGANGAFSFLTGGSGNVAGSVSLPGISLPTITLAGGITLPSYSGPGIYTFSPGNVLSIGAGGGITWIQGGPQTASGGGFTFPTFSFPSITLPSITFPSITLPTLNLPALNLGGGFSIGGFSGPGTYTVSPGNVVSVGANGAFSFLTGGSGNVAGSVSLPGVSLPTITLAAGITLPGYKGPGVYTYSPGNVVSIGVGGGITWLQGGPQTASGGGFTFPTISFPAITFPSITLPTLNLPTLNLGGGFSIGGFSGPGTYTVSPGNVVSVGANGAFSFLTGGSGNVAGSVSLPGVSLPTITLAGGITLPSYSGPGIYTFSPGNVLSIGAL</sequence>